<dbReference type="VEuPathDB" id="VectorBase:ASIC011868"/>
<evidence type="ECO:0000313" key="2">
    <source>
        <dbReference type="EnsemblMetazoa" id="ASIC011868-PA"/>
    </source>
</evidence>
<dbReference type="AlphaFoldDB" id="A0A084W1E4"/>
<sequence length="128" mass="14258">MGEAVSQVCTKQHSLDAGSLPPPAAWPGPACPSRYLRSLLYSSRVCERFRSPLQKTQFEPFRSVRAFVRVHRCSYEGFVQLPSVSSVPTYALFKAVGVKLSFLVLMRDRGCGESSVRSNYRSVVQSPQ</sequence>
<gene>
    <name evidence="1" type="ORF">ZHAS_00011868</name>
</gene>
<dbReference type="EnsemblMetazoa" id="ASIC011868-RA">
    <property type="protein sequence ID" value="ASIC011868-PA"/>
    <property type="gene ID" value="ASIC011868"/>
</dbReference>
<protein>
    <submittedName>
        <fullName evidence="1 2">Uncharacterized protein</fullName>
    </submittedName>
</protein>
<dbReference type="EMBL" id="ATLV01019313">
    <property type="status" value="NOT_ANNOTATED_CDS"/>
    <property type="molecule type" value="Genomic_DNA"/>
</dbReference>
<reference evidence="2" key="2">
    <citation type="submission" date="2020-05" db="UniProtKB">
        <authorList>
            <consortium name="EnsemblMetazoa"/>
        </authorList>
    </citation>
    <scope>IDENTIFICATION</scope>
</reference>
<evidence type="ECO:0000313" key="1">
    <source>
        <dbReference type="EMBL" id="KFB44038.1"/>
    </source>
</evidence>
<dbReference type="EMBL" id="KE525267">
    <property type="protein sequence ID" value="KFB44038.1"/>
    <property type="molecule type" value="Genomic_DNA"/>
</dbReference>
<evidence type="ECO:0000313" key="3">
    <source>
        <dbReference type="Proteomes" id="UP000030765"/>
    </source>
</evidence>
<reference evidence="1 3" key="1">
    <citation type="journal article" date="2014" name="BMC Genomics">
        <title>Genome sequence of Anopheles sinensis provides insight into genetics basis of mosquito competence for malaria parasites.</title>
        <authorList>
            <person name="Zhou D."/>
            <person name="Zhang D."/>
            <person name="Ding G."/>
            <person name="Shi L."/>
            <person name="Hou Q."/>
            <person name="Ye Y."/>
            <person name="Xu Y."/>
            <person name="Zhou H."/>
            <person name="Xiong C."/>
            <person name="Li S."/>
            <person name="Yu J."/>
            <person name="Hong S."/>
            <person name="Yu X."/>
            <person name="Zou P."/>
            <person name="Chen C."/>
            <person name="Chang X."/>
            <person name="Wang W."/>
            <person name="Lv Y."/>
            <person name="Sun Y."/>
            <person name="Ma L."/>
            <person name="Shen B."/>
            <person name="Zhu C."/>
        </authorList>
    </citation>
    <scope>NUCLEOTIDE SEQUENCE [LARGE SCALE GENOMIC DNA]</scope>
</reference>
<accession>A0A084W1E4</accession>
<proteinExistence type="predicted"/>
<organism evidence="1">
    <name type="scientific">Anopheles sinensis</name>
    <name type="common">Mosquito</name>
    <dbReference type="NCBI Taxonomy" id="74873"/>
    <lineage>
        <taxon>Eukaryota</taxon>
        <taxon>Metazoa</taxon>
        <taxon>Ecdysozoa</taxon>
        <taxon>Arthropoda</taxon>
        <taxon>Hexapoda</taxon>
        <taxon>Insecta</taxon>
        <taxon>Pterygota</taxon>
        <taxon>Neoptera</taxon>
        <taxon>Endopterygota</taxon>
        <taxon>Diptera</taxon>
        <taxon>Nematocera</taxon>
        <taxon>Culicoidea</taxon>
        <taxon>Culicidae</taxon>
        <taxon>Anophelinae</taxon>
        <taxon>Anopheles</taxon>
    </lineage>
</organism>
<name>A0A084W1E4_ANOSI</name>
<dbReference type="Proteomes" id="UP000030765">
    <property type="component" value="Unassembled WGS sequence"/>
</dbReference>
<keyword evidence="3" id="KW-1185">Reference proteome</keyword>